<dbReference type="GO" id="GO:0003676">
    <property type="term" value="F:nucleic acid binding"/>
    <property type="evidence" value="ECO:0007669"/>
    <property type="project" value="InterPro"/>
</dbReference>
<dbReference type="PANTHER" id="PTHR11439">
    <property type="entry name" value="GAG-POL-RELATED RETROTRANSPOSON"/>
    <property type="match status" value="1"/>
</dbReference>
<feature type="compositionally biased region" description="Pro residues" evidence="2">
    <location>
        <begin position="815"/>
        <end position="827"/>
    </location>
</feature>
<dbReference type="InterPro" id="IPR013103">
    <property type="entry name" value="RVT_2"/>
</dbReference>
<dbReference type="GO" id="GO:0015074">
    <property type="term" value="P:DNA integration"/>
    <property type="evidence" value="ECO:0007669"/>
    <property type="project" value="InterPro"/>
</dbReference>
<dbReference type="Pfam" id="PF07727">
    <property type="entry name" value="RVT_2"/>
    <property type="match status" value="1"/>
</dbReference>
<dbReference type="Pfam" id="PF00665">
    <property type="entry name" value="rve"/>
    <property type="match status" value="1"/>
</dbReference>
<dbReference type="InterPro" id="IPR001584">
    <property type="entry name" value="Integrase_cat-core"/>
</dbReference>
<dbReference type="SUPFAM" id="SSF56672">
    <property type="entry name" value="DNA/RNA polymerases"/>
    <property type="match status" value="1"/>
</dbReference>
<dbReference type="SUPFAM" id="SSF53098">
    <property type="entry name" value="Ribonuclease H-like"/>
    <property type="match status" value="1"/>
</dbReference>
<gene>
    <name evidence="4" type="ORF">LSAT_V11C100038520</name>
</gene>
<reference evidence="4 5" key="1">
    <citation type="journal article" date="2017" name="Nat. Commun.">
        <title>Genome assembly with in vitro proximity ligation data and whole-genome triplication in lettuce.</title>
        <authorList>
            <person name="Reyes-Chin-Wo S."/>
            <person name="Wang Z."/>
            <person name="Yang X."/>
            <person name="Kozik A."/>
            <person name="Arikit S."/>
            <person name="Song C."/>
            <person name="Xia L."/>
            <person name="Froenicke L."/>
            <person name="Lavelle D.O."/>
            <person name="Truco M.J."/>
            <person name="Xia R."/>
            <person name="Zhu S."/>
            <person name="Xu C."/>
            <person name="Xu H."/>
            <person name="Xu X."/>
            <person name="Cox K."/>
            <person name="Korf I."/>
            <person name="Meyers B.C."/>
            <person name="Michelmore R.W."/>
        </authorList>
    </citation>
    <scope>NUCLEOTIDE SEQUENCE [LARGE SCALE GENOMIC DNA]</scope>
    <source>
        <strain evidence="5">cv. Salinas</strain>
        <tissue evidence="4">Seedlings</tissue>
    </source>
</reference>
<keyword evidence="1" id="KW-0064">Aspartyl protease</keyword>
<evidence type="ECO:0000256" key="2">
    <source>
        <dbReference type="SAM" id="MobiDB-lite"/>
    </source>
</evidence>
<keyword evidence="1" id="KW-0378">Hydrolase</keyword>
<feature type="compositionally biased region" description="Basic and acidic residues" evidence="2">
    <location>
        <begin position="203"/>
        <end position="212"/>
    </location>
</feature>
<evidence type="ECO:0000259" key="3">
    <source>
        <dbReference type="PROSITE" id="PS50994"/>
    </source>
</evidence>
<accession>A0A9R1XWT8</accession>
<protein>
    <recommendedName>
        <fullName evidence="3">Integrase catalytic domain-containing protein</fullName>
    </recommendedName>
</protein>
<dbReference type="GO" id="GO:0004190">
    <property type="term" value="F:aspartic-type endopeptidase activity"/>
    <property type="evidence" value="ECO:0007669"/>
    <property type="project" value="UniProtKB-KW"/>
</dbReference>
<feature type="domain" description="Integrase catalytic" evidence="3">
    <location>
        <begin position="546"/>
        <end position="711"/>
    </location>
</feature>
<evidence type="ECO:0000256" key="1">
    <source>
        <dbReference type="ARBA" id="ARBA00022750"/>
    </source>
</evidence>
<feature type="region of interest" description="Disordered" evidence="2">
    <location>
        <begin position="202"/>
        <end position="288"/>
    </location>
</feature>
<dbReference type="InterPro" id="IPR036397">
    <property type="entry name" value="RNaseH_sf"/>
</dbReference>
<dbReference type="InterPro" id="IPR043502">
    <property type="entry name" value="DNA/RNA_pol_sf"/>
</dbReference>
<dbReference type="InterPro" id="IPR057670">
    <property type="entry name" value="SH3_retrovirus"/>
</dbReference>
<dbReference type="Proteomes" id="UP000235145">
    <property type="component" value="Unassembled WGS sequence"/>
</dbReference>
<proteinExistence type="predicted"/>
<dbReference type="PROSITE" id="PS50994">
    <property type="entry name" value="INTEGRASE"/>
    <property type="match status" value="1"/>
</dbReference>
<dbReference type="Pfam" id="PF22936">
    <property type="entry name" value="Pol_BBD"/>
    <property type="match status" value="1"/>
</dbReference>
<keyword evidence="1" id="KW-0645">Protease</keyword>
<dbReference type="InterPro" id="IPR012337">
    <property type="entry name" value="RNaseH-like_sf"/>
</dbReference>
<feature type="compositionally biased region" description="Polar residues" evidence="2">
    <location>
        <begin position="266"/>
        <end position="277"/>
    </location>
</feature>
<dbReference type="PANTHER" id="PTHR11439:SF524">
    <property type="entry name" value="RNA-DIRECTED DNA POLYMERASE, PROTEIN KINASE RLK-PELLE-DLSV FAMILY"/>
    <property type="match status" value="1"/>
</dbReference>
<keyword evidence="5" id="KW-1185">Reference proteome</keyword>
<feature type="compositionally biased region" description="Polar residues" evidence="2">
    <location>
        <begin position="875"/>
        <end position="891"/>
    </location>
</feature>
<feature type="compositionally biased region" description="Low complexity" evidence="2">
    <location>
        <begin position="324"/>
        <end position="333"/>
    </location>
</feature>
<dbReference type="Gene3D" id="3.30.420.10">
    <property type="entry name" value="Ribonuclease H-like superfamily/Ribonuclease H"/>
    <property type="match status" value="1"/>
</dbReference>
<name>A0A9R1XWT8_LACSA</name>
<sequence length="1420" mass="160868">MSGENQTNPTKAIHPVYTVTNIQTKVRVLDGTKVTYSSWVRLFKLHAKGYKVLSHINGTASPAKTDPTYDTWSEIDAIVLQWIYGTISDDLLGQVLDPASTAYEAWSKLQNIFLNNKGSRAAALEHEFNNLTLRAMTSLEAYCQRLKDLSGQLNDVECPVNEKRLVLQLVRGLPSEFDTVAAYINQTSPTWDTACSMLQLENQRQRARDTHSPVEVAATVDHESGPNPPPRRGDFTNKNRPSQQRNSNRRFPPSRSQNRENPAPPSRQQSVHQNNRRNLPPGQNRPSWSTYPPPYWAAPWWASPPPCPYPTQPGWASPWPAPPTQQQQGRPPQAHITEVNPLEPSELGAAFSAMTLDPNDEQWYMDSGATTHLTGDAGKISNPSMSSIKSVFVGNGNQVPVIGSGHSLLPNPHKPFHLKNILHTPNVIKNLISVRQFCRTNNLSVEFDSYGFSIKDFNTGMLLTRHNSDGDLYPFTKPETAPTFSFFISSSSSFWHSRLGHPGHSVMDFLSSNKHISCNKIDRSFVCQSCQIAKHKRLPFPTSTSTTIKPFDLVHADLWTSPLRSNSGFKYYLILIDDFTHFIWVFPLKYKSETHEKITHFHKHIQTQFNTTFKTLQCDKGGEFDNHQLHHFASTVGLHIRFSCPHTSQQNGTAERMIRRLNELMLSLLTHASLPPSFWVDALHTATYLHNILPTKILHNRTPTSVLYLKNPTYDHLRIFGCACYPNLNATRQHKLSPRSIPCVFLGYPAQYRGYRCLDISTGKIILSRHVTFDENTFPYANTTPTQPHNYSFLDTDPSPLLYQPHITNNQPTIPADPTPPTSPPPNTSNTHTTSPHQPTPIETSSTTPNHYPLTYTRRNPRQQSTHPPPIFQHPMTTRSRSGITKPTQPFNLHTTTIHKVISPLPKSYKYALSDPNWHSAMTNEYQALIDNNTWELVPRPNNANVIRCMWIYRHKFHANGNLERYKARLVINGKSQQIGIDCHETFSPVVKPTTIRTVLSLAVSRSWPIHQLDVKNAFLHGDLKETVYMFQPPGFVDKQNPTHVCRLQKSLYGLKQAPRAWYHRFATYIQTCGFKSTNSDTSLFVFQHGATMAYLLLYVDDIILTASDTTTLQYFIDLLSKEFAMSDLGPLHHFLGIQVQHKNGGLFLSQEQYVNDILHRANMQNCKPCATPANTNSKLSATIGDPMQDVSLYRSLAGALQYLTFTRPDIAYAVHQVCLFMHAPREPHYNFLKRILRYLKGTTNHGLHINPSKSTKLTAYSDADWGGCPDSRRSTSGYCVFLGDNLVSWSSKRQPTISRSSAEAEHKGVANTAAETTWLRNLLLELHLPLRQATIIYCDNISAVYLTQNPVQHQRTKHVEIDIHFVREKVRMGSVRVLHIPADYQYADIFTKGLPRQLFTRFRSSLSIRPPTDSTAGEY</sequence>
<evidence type="ECO:0000313" key="4">
    <source>
        <dbReference type="EMBL" id="KAJ0225424.1"/>
    </source>
</evidence>
<organism evidence="4 5">
    <name type="scientific">Lactuca sativa</name>
    <name type="common">Garden lettuce</name>
    <dbReference type="NCBI Taxonomy" id="4236"/>
    <lineage>
        <taxon>Eukaryota</taxon>
        <taxon>Viridiplantae</taxon>
        <taxon>Streptophyta</taxon>
        <taxon>Embryophyta</taxon>
        <taxon>Tracheophyta</taxon>
        <taxon>Spermatophyta</taxon>
        <taxon>Magnoliopsida</taxon>
        <taxon>eudicotyledons</taxon>
        <taxon>Gunneridae</taxon>
        <taxon>Pentapetalae</taxon>
        <taxon>asterids</taxon>
        <taxon>campanulids</taxon>
        <taxon>Asterales</taxon>
        <taxon>Asteraceae</taxon>
        <taxon>Cichorioideae</taxon>
        <taxon>Cichorieae</taxon>
        <taxon>Lactucinae</taxon>
        <taxon>Lactuca</taxon>
    </lineage>
</organism>
<dbReference type="InterPro" id="IPR025724">
    <property type="entry name" value="GAG-pre-integrase_dom"/>
</dbReference>
<dbReference type="Pfam" id="PF14223">
    <property type="entry name" value="Retrotran_gag_2"/>
    <property type="match status" value="1"/>
</dbReference>
<feature type="region of interest" description="Disordered" evidence="2">
    <location>
        <begin position="312"/>
        <end position="333"/>
    </location>
</feature>
<feature type="compositionally biased region" description="Low complexity" evidence="2">
    <location>
        <begin position="238"/>
        <end position="256"/>
    </location>
</feature>
<evidence type="ECO:0000313" key="5">
    <source>
        <dbReference type="Proteomes" id="UP000235145"/>
    </source>
</evidence>
<dbReference type="Pfam" id="PF13976">
    <property type="entry name" value="gag_pre-integrs"/>
    <property type="match status" value="1"/>
</dbReference>
<dbReference type="Pfam" id="PF25597">
    <property type="entry name" value="SH3_retrovirus"/>
    <property type="match status" value="1"/>
</dbReference>
<comment type="caution">
    <text evidence="4">The sequence shown here is derived from an EMBL/GenBank/DDBJ whole genome shotgun (WGS) entry which is preliminary data.</text>
</comment>
<dbReference type="EMBL" id="NBSK02000001">
    <property type="protein sequence ID" value="KAJ0225424.1"/>
    <property type="molecule type" value="Genomic_DNA"/>
</dbReference>
<feature type="compositionally biased region" description="Low complexity" evidence="2">
    <location>
        <begin position="828"/>
        <end position="842"/>
    </location>
</feature>
<dbReference type="CDD" id="cd09272">
    <property type="entry name" value="RNase_HI_RT_Ty1"/>
    <property type="match status" value="1"/>
</dbReference>
<feature type="region of interest" description="Disordered" evidence="2">
    <location>
        <begin position="782"/>
        <end position="891"/>
    </location>
</feature>
<dbReference type="InterPro" id="IPR054722">
    <property type="entry name" value="PolX-like_BBD"/>
</dbReference>